<dbReference type="Pfam" id="PF14893">
    <property type="entry name" value="PNMA"/>
    <property type="match status" value="1"/>
</dbReference>
<dbReference type="Pfam" id="PF20846">
    <property type="entry name" value="PNMA_N"/>
    <property type="match status" value="1"/>
</dbReference>
<evidence type="ECO:0000259" key="1">
    <source>
        <dbReference type="Pfam" id="PF14893"/>
    </source>
</evidence>
<proteinExistence type="predicted"/>
<dbReference type="GeneTree" id="ENSGT01030000234522"/>
<reference evidence="3" key="3">
    <citation type="submission" date="2025-09" db="UniProtKB">
        <authorList>
            <consortium name="Ensembl"/>
        </authorList>
    </citation>
    <scope>IDENTIFICATION</scope>
</reference>
<name>A0A8C9SWW0_SCLFO</name>
<feature type="domain" description="Paraneoplastic antigen Ma-like N-terminal" evidence="2">
    <location>
        <begin position="3"/>
        <end position="92"/>
    </location>
</feature>
<dbReference type="Ensembl" id="ENSSFOT00015076693.1">
    <property type="protein sequence ID" value="ENSSFOP00015041629.1"/>
    <property type="gene ID" value="ENSSFOG00015024626.1"/>
</dbReference>
<dbReference type="PANTHER" id="PTHR23095:SF17">
    <property type="entry name" value="PARANEOPLASTIC ANTIGEN MA1"/>
    <property type="match status" value="1"/>
</dbReference>
<evidence type="ECO:0000313" key="3">
    <source>
        <dbReference type="Ensembl" id="ENSSFOP00015041629.1"/>
    </source>
</evidence>
<dbReference type="OrthoDB" id="115435at2759"/>
<keyword evidence="4" id="KW-1185">Reference proteome</keyword>
<feature type="domain" description="Paraneoplastic antigen Ma-like C-terminal" evidence="1">
    <location>
        <begin position="174"/>
        <end position="334"/>
    </location>
</feature>
<dbReference type="Proteomes" id="UP000694397">
    <property type="component" value="Chromosome 17"/>
</dbReference>
<protein>
    <submittedName>
        <fullName evidence="3">Uncharacterized protein</fullName>
    </submittedName>
</protein>
<dbReference type="InterPro" id="IPR048271">
    <property type="entry name" value="PNMA_N"/>
</dbReference>
<dbReference type="PANTHER" id="PTHR23095">
    <property type="entry name" value="PARANEOPLASTIC ANTIGEN"/>
    <property type="match status" value="1"/>
</dbReference>
<dbReference type="AlphaFoldDB" id="A0A8C9SWW0"/>
<reference evidence="3" key="2">
    <citation type="submission" date="2025-08" db="UniProtKB">
        <authorList>
            <consortium name="Ensembl"/>
        </authorList>
    </citation>
    <scope>IDENTIFICATION</scope>
</reference>
<reference evidence="3 4" key="1">
    <citation type="submission" date="2019-04" db="EMBL/GenBank/DDBJ databases">
        <authorList>
            <consortium name="Wellcome Sanger Institute Data Sharing"/>
        </authorList>
    </citation>
    <scope>NUCLEOTIDE SEQUENCE [LARGE SCALE GENOMIC DNA]</scope>
</reference>
<evidence type="ECO:0000259" key="2">
    <source>
        <dbReference type="Pfam" id="PF20846"/>
    </source>
</evidence>
<evidence type="ECO:0000313" key="4">
    <source>
        <dbReference type="Proteomes" id="UP000694397"/>
    </source>
</evidence>
<sequence length="403" mass="44309">NSIAVLLQWCNDKGIDIRKAVVLSGVSVDITDETVYKVLDGVGVFGHCKVRGRCLEPAGDNQLVLVETTNDMTKATIPEQLAFGGESGPWVVNVSETRECPILGERGSFQAKFLSFLASEGKTLADVSGWFGPTPAPPVAPDLNTKLVDAISSLVEKCQATPMDGLGYRKLRLFSGVKPTPPGEEEYDAWAEQTTHMLDEWQCSDIVKKQRIAESLKGPAADIVRCLRVSNPSVTADDYLKALEAAFGTTDSAADLMVRFRGTFQQEGEKLSAYLFRLDKLLHAVHRKGGAEVADLDQIRIEQVARGALSHDLVAMRIRTMYKLKPPPSFTELLRDVREEEEMILARQSVGNAALPAMVRCVGCWNHLRISESLRFSDSGGSEEKRNHTYVCGLQNPEQENNS</sequence>
<accession>A0A8C9SWW0</accession>
<organism evidence="3 4">
    <name type="scientific">Scleropages formosus</name>
    <name type="common">Asian bonytongue</name>
    <name type="synonym">Osteoglossum formosum</name>
    <dbReference type="NCBI Taxonomy" id="113540"/>
    <lineage>
        <taxon>Eukaryota</taxon>
        <taxon>Metazoa</taxon>
        <taxon>Chordata</taxon>
        <taxon>Craniata</taxon>
        <taxon>Vertebrata</taxon>
        <taxon>Euteleostomi</taxon>
        <taxon>Actinopterygii</taxon>
        <taxon>Neopterygii</taxon>
        <taxon>Teleostei</taxon>
        <taxon>Osteoglossocephala</taxon>
        <taxon>Osteoglossomorpha</taxon>
        <taxon>Osteoglossiformes</taxon>
        <taxon>Osteoglossidae</taxon>
        <taxon>Scleropages</taxon>
    </lineage>
</organism>
<dbReference type="InterPro" id="IPR026523">
    <property type="entry name" value="PNMA"/>
</dbReference>
<dbReference type="InterPro" id="IPR048270">
    <property type="entry name" value="PNMA_C"/>
</dbReference>